<name>A0ABT9DDW0_9MOLU</name>
<dbReference type="RefSeq" id="WP_304515413.1">
    <property type="nucleotide sequence ID" value="NZ_JAOSID010000007.1"/>
</dbReference>
<organism evidence="2 3">
    <name type="scientific">Candidatus Phytoplasma melaleucae</name>
    <dbReference type="NCBI Taxonomy" id="2982630"/>
    <lineage>
        <taxon>Bacteria</taxon>
        <taxon>Bacillati</taxon>
        <taxon>Mycoplasmatota</taxon>
        <taxon>Mollicutes</taxon>
        <taxon>Acholeplasmatales</taxon>
        <taxon>Acholeplasmataceae</taxon>
        <taxon>Candidatus Phytoplasma</taxon>
    </lineage>
</organism>
<protein>
    <submittedName>
        <fullName evidence="2">Uncharacterized protein</fullName>
    </submittedName>
</protein>
<dbReference type="EMBL" id="JAOSID010000007">
    <property type="protein sequence ID" value="MDO8168208.1"/>
    <property type="molecule type" value="Genomic_DNA"/>
</dbReference>
<evidence type="ECO:0000256" key="1">
    <source>
        <dbReference type="SAM" id="Phobius"/>
    </source>
</evidence>
<dbReference type="Proteomes" id="UP001172036">
    <property type="component" value="Unassembled WGS sequence"/>
</dbReference>
<keyword evidence="1" id="KW-0812">Transmembrane</keyword>
<reference evidence="2 3" key="1">
    <citation type="journal article" date="2023" name="Int. J. Syst. Evol. Microbiol.">
        <title>The observation of taxonomic boundaries for the 16SrII and 16SrXXV phytoplasmas using genome-based delimitation.</title>
        <authorList>
            <person name="Rodrigues Jardim B."/>
            <person name="Tran-Nguyen L.T.T."/>
            <person name="Gambley C."/>
            <person name="Al-Sadi A.M."/>
            <person name="Al-Subhi A.M."/>
            <person name="Foissac X."/>
            <person name="Salar P."/>
            <person name="Cai H."/>
            <person name="Yang J.Y."/>
            <person name="Davis R."/>
            <person name="Jones L."/>
            <person name="Rodoni B."/>
            <person name="Constable F.E."/>
        </authorList>
    </citation>
    <scope>NUCLEOTIDE SEQUENCE [LARGE SCALE GENOMIC DNA]</scope>
    <source>
        <strain evidence="2">BAWM-155c</strain>
    </source>
</reference>
<accession>A0ABT9DDW0</accession>
<sequence>MARFSKFRRFRSAVVRTISRRRVSLQRLILPTIGGLGLVLILLAHKGYIYLPQ</sequence>
<evidence type="ECO:0000313" key="3">
    <source>
        <dbReference type="Proteomes" id="UP001172036"/>
    </source>
</evidence>
<keyword evidence="1" id="KW-1133">Transmembrane helix</keyword>
<keyword evidence="3" id="KW-1185">Reference proteome</keyword>
<evidence type="ECO:0000313" key="2">
    <source>
        <dbReference type="EMBL" id="MDO8168208.1"/>
    </source>
</evidence>
<gene>
    <name evidence="2" type="ORF">OC680_01805</name>
</gene>
<keyword evidence="1" id="KW-0472">Membrane</keyword>
<proteinExistence type="predicted"/>
<feature type="transmembrane region" description="Helical" evidence="1">
    <location>
        <begin position="28"/>
        <end position="51"/>
    </location>
</feature>
<comment type="caution">
    <text evidence="2">The sequence shown here is derived from an EMBL/GenBank/DDBJ whole genome shotgun (WGS) entry which is preliminary data.</text>
</comment>